<name>A0A118K2U8_CYNCS</name>
<gene>
    <name evidence="2" type="ORF">Ccrd_016784</name>
</gene>
<sequence>MMTMLESAWSLSSRSHRNTFSNSPCSEFDTNGGFRLQKELITGKPRKDVRFSNSRIPN</sequence>
<accession>A0A118K2U8</accession>
<evidence type="ECO:0000256" key="1">
    <source>
        <dbReference type="SAM" id="MobiDB-lite"/>
    </source>
</evidence>
<keyword evidence="3" id="KW-1185">Reference proteome</keyword>
<comment type="caution">
    <text evidence="2">The sequence shown here is derived from an EMBL/GenBank/DDBJ whole genome shotgun (WGS) entry which is preliminary data.</text>
</comment>
<protein>
    <submittedName>
        <fullName evidence="2">Uncharacterized protein</fullName>
    </submittedName>
</protein>
<feature type="non-terminal residue" evidence="2">
    <location>
        <position position="58"/>
    </location>
</feature>
<evidence type="ECO:0000313" key="3">
    <source>
        <dbReference type="Proteomes" id="UP000243975"/>
    </source>
</evidence>
<feature type="compositionally biased region" description="Polar residues" evidence="1">
    <location>
        <begin position="9"/>
        <end position="28"/>
    </location>
</feature>
<dbReference type="Gramene" id="KVI04893">
    <property type="protein sequence ID" value="KVI04893"/>
    <property type="gene ID" value="Ccrd_016784"/>
</dbReference>
<dbReference type="AlphaFoldDB" id="A0A118K2U8"/>
<evidence type="ECO:0000313" key="2">
    <source>
        <dbReference type="EMBL" id="KVI04893.1"/>
    </source>
</evidence>
<reference evidence="2 3" key="1">
    <citation type="journal article" date="2016" name="Sci. Rep.">
        <title>The genome sequence of the outbreeding globe artichoke constructed de novo incorporating a phase-aware low-pass sequencing strategy of F1 progeny.</title>
        <authorList>
            <person name="Scaglione D."/>
            <person name="Reyes-Chin-Wo S."/>
            <person name="Acquadro A."/>
            <person name="Froenicke L."/>
            <person name="Portis E."/>
            <person name="Beitel C."/>
            <person name="Tirone M."/>
            <person name="Mauro R."/>
            <person name="Lo Monaco A."/>
            <person name="Mauromicale G."/>
            <person name="Faccioli P."/>
            <person name="Cattivelli L."/>
            <person name="Rieseberg L."/>
            <person name="Michelmore R."/>
            <person name="Lanteri S."/>
        </authorList>
    </citation>
    <scope>NUCLEOTIDE SEQUENCE [LARGE SCALE GENOMIC DNA]</scope>
    <source>
        <strain evidence="2">2C</strain>
    </source>
</reference>
<dbReference type="Proteomes" id="UP000243975">
    <property type="component" value="Unassembled WGS sequence"/>
</dbReference>
<dbReference type="EMBL" id="LEKV01001901">
    <property type="protein sequence ID" value="KVI04893.1"/>
    <property type="molecule type" value="Genomic_DNA"/>
</dbReference>
<feature type="region of interest" description="Disordered" evidence="1">
    <location>
        <begin position="1"/>
        <end position="28"/>
    </location>
</feature>
<proteinExistence type="predicted"/>
<organism evidence="2 3">
    <name type="scientific">Cynara cardunculus var. scolymus</name>
    <name type="common">Globe artichoke</name>
    <name type="synonym">Cynara scolymus</name>
    <dbReference type="NCBI Taxonomy" id="59895"/>
    <lineage>
        <taxon>Eukaryota</taxon>
        <taxon>Viridiplantae</taxon>
        <taxon>Streptophyta</taxon>
        <taxon>Embryophyta</taxon>
        <taxon>Tracheophyta</taxon>
        <taxon>Spermatophyta</taxon>
        <taxon>Magnoliopsida</taxon>
        <taxon>eudicotyledons</taxon>
        <taxon>Gunneridae</taxon>
        <taxon>Pentapetalae</taxon>
        <taxon>asterids</taxon>
        <taxon>campanulids</taxon>
        <taxon>Asterales</taxon>
        <taxon>Asteraceae</taxon>
        <taxon>Carduoideae</taxon>
        <taxon>Cardueae</taxon>
        <taxon>Carduinae</taxon>
        <taxon>Cynara</taxon>
    </lineage>
</organism>